<accession>A0AAD5RED2</accession>
<name>A0AAD5RED2_PARTN</name>
<protein>
    <submittedName>
        <fullName evidence="1">Uncharacterized protein</fullName>
    </submittedName>
</protein>
<keyword evidence="2" id="KW-1185">Reference proteome</keyword>
<organism evidence="1 2">
    <name type="scientific">Parelaphostrongylus tenuis</name>
    <name type="common">Meningeal worm</name>
    <dbReference type="NCBI Taxonomy" id="148309"/>
    <lineage>
        <taxon>Eukaryota</taxon>
        <taxon>Metazoa</taxon>
        <taxon>Ecdysozoa</taxon>
        <taxon>Nematoda</taxon>
        <taxon>Chromadorea</taxon>
        <taxon>Rhabditida</taxon>
        <taxon>Rhabditina</taxon>
        <taxon>Rhabditomorpha</taxon>
        <taxon>Strongyloidea</taxon>
        <taxon>Metastrongylidae</taxon>
        <taxon>Parelaphostrongylus</taxon>
    </lineage>
</organism>
<reference evidence="1" key="1">
    <citation type="submission" date="2021-06" db="EMBL/GenBank/DDBJ databases">
        <title>Parelaphostrongylus tenuis whole genome reference sequence.</title>
        <authorList>
            <person name="Garwood T.J."/>
            <person name="Larsen P.A."/>
            <person name="Fountain-Jones N.M."/>
            <person name="Garbe J.R."/>
            <person name="Macchietto M.G."/>
            <person name="Kania S.A."/>
            <person name="Gerhold R.W."/>
            <person name="Richards J.E."/>
            <person name="Wolf T.M."/>
        </authorList>
    </citation>
    <scope>NUCLEOTIDE SEQUENCE</scope>
    <source>
        <strain evidence="1">MNPRO001-30</strain>
        <tissue evidence="1">Meninges</tissue>
    </source>
</reference>
<dbReference type="EMBL" id="JAHQIW010007220">
    <property type="protein sequence ID" value="KAJ1373049.1"/>
    <property type="molecule type" value="Genomic_DNA"/>
</dbReference>
<gene>
    <name evidence="1" type="ORF">KIN20_035377</name>
</gene>
<evidence type="ECO:0000313" key="2">
    <source>
        <dbReference type="Proteomes" id="UP001196413"/>
    </source>
</evidence>
<comment type="caution">
    <text evidence="1">The sequence shown here is derived from an EMBL/GenBank/DDBJ whole genome shotgun (WGS) entry which is preliminary data.</text>
</comment>
<proteinExistence type="predicted"/>
<evidence type="ECO:0000313" key="1">
    <source>
        <dbReference type="EMBL" id="KAJ1373049.1"/>
    </source>
</evidence>
<dbReference type="Proteomes" id="UP001196413">
    <property type="component" value="Unassembled WGS sequence"/>
</dbReference>
<sequence>MNMTRLMTDRFVIPLLAVISTVCGCGVIPAGQARTRSFTVTGFNLPVSMVYSTTTEAQTQVPGIASSKGAARGFVQRIVMQTIFDVLERQARSAFLPDALISTILGQLTVNITYEPMECPGVAISRDEEVKIMDNKISMRCIIVDSTVTGLCTALNMDGGMCKMPMPGMVAITSIPPNFTMISGTLSTTNTIMANWSRTMWQDVMNRAVRVLASGPFRSHFFSATGSVGEN</sequence>
<dbReference type="PROSITE" id="PS51257">
    <property type="entry name" value="PROKAR_LIPOPROTEIN"/>
    <property type="match status" value="1"/>
</dbReference>
<dbReference type="AlphaFoldDB" id="A0AAD5RED2"/>